<dbReference type="InterPro" id="IPR024655">
    <property type="entry name" value="Asl1_glyco_hydro_catalytic"/>
</dbReference>
<dbReference type="InterPro" id="IPR017853">
    <property type="entry name" value="GH"/>
</dbReference>
<gene>
    <name evidence="2" type="ORF">RDB_LOCUS36086</name>
</gene>
<accession>A0A8H2Y799</accession>
<feature type="domain" description="Asl1-like glycosyl hydrolase catalytic" evidence="1">
    <location>
        <begin position="72"/>
        <end position="286"/>
    </location>
</feature>
<evidence type="ECO:0000313" key="3">
    <source>
        <dbReference type="Proteomes" id="UP000663853"/>
    </source>
</evidence>
<dbReference type="Pfam" id="PF11790">
    <property type="entry name" value="Glyco_hydro_cc"/>
    <property type="match status" value="1"/>
</dbReference>
<reference evidence="2" key="1">
    <citation type="submission" date="2021-01" db="EMBL/GenBank/DDBJ databases">
        <authorList>
            <person name="Kaushik A."/>
        </authorList>
    </citation>
    <scope>NUCLEOTIDE SEQUENCE</scope>
    <source>
        <strain evidence="2">AG6-10EEA</strain>
    </source>
</reference>
<dbReference type="GO" id="GO:0009277">
    <property type="term" value="C:fungal-type cell wall"/>
    <property type="evidence" value="ECO:0007669"/>
    <property type="project" value="TreeGrafter"/>
</dbReference>
<evidence type="ECO:0000259" key="1">
    <source>
        <dbReference type="Pfam" id="PF11790"/>
    </source>
</evidence>
<dbReference type="Gene3D" id="3.20.20.80">
    <property type="entry name" value="Glycosidases"/>
    <property type="match status" value="1"/>
</dbReference>
<sequence>MSWISKITTLAVAFFAPDPSGSPGKRGVAWPWYNENTNLDPAKLSNSNGHVQWYIRQLCVGNPDINLFKCRIYNWETWRPAKTAHLNFIGMQRCMDCDSSPISQLKARAAQQGWNTIFTLNEPDISGISPETAANWYIQHLNPLEIKKAIPAVTSSATPGKGLDWAAAFISACDGRCHFDYINIHWYGNNFAQFKSHVQKAHKRFPNHKLIISEFALMAPAKREQQVAFLKNAMPFLDGADYVKYYAVFVASSPDKISANTGGGEVGTGSSLYDNDGGLSANGIAYRG</sequence>
<dbReference type="Proteomes" id="UP000663853">
    <property type="component" value="Unassembled WGS sequence"/>
</dbReference>
<dbReference type="PANTHER" id="PTHR34154">
    <property type="entry name" value="ALKALI-SENSITIVE LINKAGE PROTEIN 1"/>
    <property type="match status" value="1"/>
</dbReference>
<proteinExistence type="predicted"/>
<dbReference type="AlphaFoldDB" id="A0A8H2Y799"/>
<dbReference type="EMBL" id="CAJMXA010000710">
    <property type="protein sequence ID" value="CAE6440330.1"/>
    <property type="molecule type" value="Genomic_DNA"/>
</dbReference>
<dbReference type="PANTHER" id="PTHR34154:SF3">
    <property type="entry name" value="ALKALI-SENSITIVE LINKAGE PROTEIN 1"/>
    <property type="match status" value="1"/>
</dbReference>
<protein>
    <recommendedName>
        <fullName evidence="1">Asl1-like glycosyl hydrolase catalytic domain-containing protein</fullName>
    </recommendedName>
</protein>
<evidence type="ECO:0000313" key="2">
    <source>
        <dbReference type="EMBL" id="CAE6440330.1"/>
    </source>
</evidence>
<dbReference type="GO" id="GO:0071966">
    <property type="term" value="P:fungal-type cell wall polysaccharide metabolic process"/>
    <property type="evidence" value="ECO:0007669"/>
    <property type="project" value="TreeGrafter"/>
</dbReference>
<dbReference type="SUPFAM" id="SSF51445">
    <property type="entry name" value="(Trans)glycosidases"/>
    <property type="match status" value="1"/>
</dbReference>
<comment type="caution">
    <text evidence="2">The sequence shown here is derived from an EMBL/GenBank/DDBJ whole genome shotgun (WGS) entry which is preliminary data.</text>
</comment>
<organism evidence="2 3">
    <name type="scientific">Rhizoctonia solani</name>
    <dbReference type="NCBI Taxonomy" id="456999"/>
    <lineage>
        <taxon>Eukaryota</taxon>
        <taxon>Fungi</taxon>
        <taxon>Dikarya</taxon>
        <taxon>Basidiomycota</taxon>
        <taxon>Agaricomycotina</taxon>
        <taxon>Agaricomycetes</taxon>
        <taxon>Cantharellales</taxon>
        <taxon>Ceratobasidiaceae</taxon>
        <taxon>Rhizoctonia</taxon>
    </lineage>
</organism>
<name>A0A8H2Y799_9AGAM</name>
<dbReference type="InterPro" id="IPR053183">
    <property type="entry name" value="ASL1"/>
</dbReference>